<sequence length="359" mass="39944">MSTCIGRLQTQLTSILDVLAKTAVADIAKLIDDNCAVLHFEISRSQNENEMLRRKLQLMENEFKISRIPRQTEKYLHSCASDWRTSHRGADAFGAKDLTLGLALADAKFAEVDLPFIKVERPDEGQWSRAQHGGPSGQGNPTFVNDAVQKLPVEMHQQLEEEESQAPITLLEEQLAEDPETLCKLRQSASRGDEETSVLEFVIKTEKDEEHSIFSQDGCQQRNTVKQQNPQSSEFVMDERDSQLWSSIVQGNDTDIVIDTDFPDFSCVADQYSESFSDCSKAPPVSTQVDEARKADIAPSQRPCGRTVFNKVFQKEKATACQTGSGFQCLPHVTHPQQQVASGASICLIITLRTIGEPP</sequence>
<keyword evidence="2" id="KW-1185">Reference proteome</keyword>
<name>A0ACC2H6M9_DALPE</name>
<accession>A0ACC2H6M9</accession>
<evidence type="ECO:0000313" key="2">
    <source>
        <dbReference type="Proteomes" id="UP001157502"/>
    </source>
</evidence>
<comment type="caution">
    <text evidence="1">The sequence shown here is derived from an EMBL/GenBank/DDBJ whole genome shotgun (WGS) entry which is preliminary data.</text>
</comment>
<reference evidence="1" key="1">
    <citation type="submission" date="2021-05" db="EMBL/GenBank/DDBJ databases">
        <authorList>
            <person name="Pan Q."/>
            <person name="Jouanno E."/>
            <person name="Zahm M."/>
            <person name="Klopp C."/>
            <person name="Cabau C."/>
            <person name="Louis A."/>
            <person name="Berthelot C."/>
            <person name="Parey E."/>
            <person name="Roest Crollius H."/>
            <person name="Montfort J."/>
            <person name="Robinson-Rechavi M."/>
            <person name="Bouchez O."/>
            <person name="Lampietro C."/>
            <person name="Lopez Roques C."/>
            <person name="Donnadieu C."/>
            <person name="Postlethwait J."/>
            <person name="Bobe J."/>
            <person name="Dillon D."/>
            <person name="Chandos A."/>
            <person name="von Hippel F."/>
            <person name="Guiguen Y."/>
        </authorList>
    </citation>
    <scope>NUCLEOTIDE SEQUENCE</scope>
    <source>
        <strain evidence="1">YG-Jan2019</strain>
    </source>
</reference>
<dbReference type="Proteomes" id="UP001157502">
    <property type="component" value="Chromosome 5"/>
</dbReference>
<proteinExistence type="predicted"/>
<gene>
    <name evidence="1" type="ORF">DPEC_G00059150</name>
</gene>
<dbReference type="EMBL" id="CM055732">
    <property type="protein sequence ID" value="KAJ8011527.1"/>
    <property type="molecule type" value="Genomic_DNA"/>
</dbReference>
<organism evidence="1 2">
    <name type="scientific">Dallia pectoralis</name>
    <name type="common">Alaska blackfish</name>
    <dbReference type="NCBI Taxonomy" id="75939"/>
    <lineage>
        <taxon>Eukaryota</taxon>
        <taxon>Metazoa</taxon>
        <taxon>Chordata</taxon>
        <taxon>Craniata</taxon>
        <taxon>Vertebrata</taxon>
        <taxon>Euteleostomi</taxon>
        <taxon>Actinopterygii</taxon>
        <taxon>Neopterygii</taxon>
        <taxon>Teleostei</taxon>
        <taxon>Protacanthopterygii</taxon>
        <taxon>Esociformes</taxon>
        <taxon>Umbridae</taxon>
        <taxon>Dallia</taxon>
    </lineage>
</organism>
<protein>
    <submittedName>
        <fullName evidence="1">Uncharacterized protein</fullName>
    </submittedName>
</protein>
<evidence type="ECO:0000313" key="1">
    <source>
        <dbReference type="EMBL" id="KAJ8011527.1"/>
    </source>
</evidence>